<evidence type="ECO:0000313" key="1">
    <source>
        <dbReference type="EMBL" id="BAV94554.1"/>
    </source>
</evidence>
<sequence length="473" mass="53062">MGGFSYFLLFSLCVVSLLSCEKSVSIPLELVDTPLKTGMYSDSRVVIYNDIDSKIHSNPIDLYTFGVYKDPVFGTLKSSFALQVQLPDKVPGKDPNSNKKFGTNPVIDSVALYIPYLARGVDGVKKASSNIFDTDSIYGNRNSSINVQVLELLERIKHEDSVYYTNHNFALGTQAIANISFKPSIDSIALLINGEQKKYPPGLWLNLDKSFFKKKVIDNQGTPILENNVNFTESLKGLYVTVNSNNNSDGSIISVDPEKITLTIFYKNDETESGQNNRFDFKIKGVDAARVNKYEYTPSQEIRSIVSDNNRKTQGQSKVFVKGSTDLTTTIELFDETQLKSLRDSVWAVNNAELKIYTDNITRDNPQLRLFDKDSKRLLTDQIPLNSTGESLSQAYKDYGVSVSKDDKGYFYSFDITKHVQSILTKSVKRKKYGDNVKLGLEVKYKNTALGAVLFGNRQQADKGIKLVIHYTN</sequence>
<organism evidence="1 2">
    <name type="scientific">Ichthyobacterium seriolicida</name>
    <dbReference type="NCBI Taxonomy" id="242600"/>
    <lineage>
        <taxon>Bacteria</taxon>
        <taxon>Pseudomonadati</taxon>
        <taxon>Bacteroidota</taxon>
        <taxon>Flavobacteriia</taxon>
        <taxon>Flavobacteriales</taxon>
        <taxon>Ichthyobacteriaceae</taxon>
        <taxon>Ichthyobacterium</taxon>
    </lineage>
</organism>
<evidence type="ECO:0008006" key="3">
    <source>
        <dbReference type="Google" id="ProtNLM"/>
    </source>
</evidence>
<dbReference type="InterPro" id="IPR025366">
    <property type="entry name" value="DUF4270"/>
</dbReference>
<dbReference type="Proteomes" id="UP000243197">
    <property type="component" value="Chromosome"/>
</dbReference>
<accession>A0A1J1DXG8</accession>
<dbReference type="KEGG" id="ise:JBKA6_0541"/>
<keyword evidence="2" id="KW-1185">Reference proteome</keyword>
<dbReference type="AlphaFoldDB" id="A0A1J1DXG8"/>
<evidence type="ECO:0000313" key="2">
    <source>
        <dbReference type="Proteomes" id="UP000243197"/>
    </source>
</evidence>
<dbReference type="Pfam" id="PF14092">
    <property type="entry name" value="DUF4270"/>
    <property type="match status" value="1"/>
</dbReference>
<gene>
    <name evidence="1" type="ORF">JBKA6_0541</name>
</gene>
<dbReference type="EMBL" id="AP014564">
    <property type="protein sequence ID" value="BAV94554.1"/>
    <property type="molecule type" value="Genomic_DNA"/>
</dbReference>
<reference evidence="1 2" key="1">
    <citation type="submission" date="2014-03" db="EMBL/GenBank/DDBJ databases">
        <title>complete genome sequence of Flavobacteriaceae bacterium JBKA-6.</title>
        <authorList>
            <person name="Takano T."/>
            <person name="Nakamura Y."/>
            <person name="Takuma S."/>
            <person name="Yasuike M."/>
            <person name="Matsuyama T."/>
            <person name="Sakai T."/>
            <person name="Fujiwara A."/>
            <person name="Kimoto K."/>
            <person name="Fukuda Y."/>
            <person name="Kondo H."/>
            <person name="Hirono I."/>
            <person name="Nakayasu C."/>
        </authorList>
    </citation>
    <scope>NUCLEOTIDE SEQUENCE [LARGE SCALE GENOMIC DNA]</scope>
    <source>
        <strain evidence="1 2">JBKA-6</strain>
    </source>
</reference>
<dbReference type="RefSeq" id="WP_172843098.1">
    <property type="nucleotide sequence ID" value="NZ_AP014564.1"/>
</dbReference>
<name>A0A1J1DXG8_9FLAO</name>
<protein>
    <recommendedName>
        <fullName evidence="3">DUF4270 domain-containing protein</fullName>
    </recommendedName>
</protein>
<proteinExistence type="predicted"/>